<dbReference type="SMART" id="SM00346">
    <property type="entry name" value="HTH_ICLR"/>
    <property type="match status" value="1"/>
</dbReference>
<dbReference type="GO" id="GO:0003700">
    <property type="term" value="F:DNA-binding transcription factor activity"/>
    <property type="evidence" value="ECO:0007669"/>
    <property type="project" value="TreeGrafter"/>
</dbReference>
<reference evidence="6 7" key="1">
    <citation type="submission" date="2020-06" db="EMBL/GenBank/DDBJ databases">
        <title>NJ-3-1, isolated from saline soil.</title>
        <authorList>
            <person name="Cui H.L."/>
            <person name="Shi X."/>
        </authorList>
    </citation>
    <scope>NUCLEOTIDE SEQUENCE [LARGE SCALE GENOMIC DNA]</scope>
    <source>
        <strain evidence="6 7">NJ-3-1</strain>
    </source>
</reference>
<dbReference type="Gene3D" id="1.10.10.10">
    <property type="entry name" value="Winged helix-like DNA-binding domain superfamily/Winged helix DNA-binding domain"/>
    <property type="match status" value="1"/>
</dbReference>
<dbReference type="PROSITE" id="PS51077">
    <property type="entry name" value="HTH_ICLR"/>
    <property type="match status" value="1"/>
</dbReference>
<gene>
    <name evidence="6" type="ORF">HUG12_04610</name>
</gene>
<dbReference type="SUPFAM" id="SSF46785">
    <property type="entry name" value="Winged helix' DNA-binding domain"/>
    <property type="match status" value="1"/>
</dbReference>
<keyword evidence="2" id="KW-0238">DNA-binding</keyword>
<dbReference type="GO" id="GO:0003677">
    <property type="term" value="F:DNA binding"/>
    <property type="evidence" value="ECO:0007669"/>
    <property type="project" value="UniProtKB-KW"/>
</dbReference>
<dbReference type="InterPro" id="IPR029016">
    <property type="entry name" value="GAF-like_dom_sf"/>
</dbReference>
<dbReference type="AlphaFoldDB" id="A0A7D5Q9M1"/>
<evidence type="ECO:0000256" key="1">
    <source>
        <dbReference type="ARBA" id="ARBA00023015"/>
    </source>
</evidence>
<dbReference type="GeneID" id="56036715"/>
<dbReference type="InterPro" id="IPR036390">
    <property type="entry name" value="WH_DNA-bd_sf"/>
</dbReference>
<dbReference type="Gene3D" id="3.30.450.40">
    <property type="match status" value="1"/>
</dbReference>
<evidence type="ECO:0000313" key="7">
    <source>
        <dbReference type="Proteomes" id="UP000509626"/>
    </source>
</evidence>
<proteinExistence type="predicted"/>
<organism evidence="6 7">
    <name type="scientific">Halorarum salinum</name>
    <dbReference type="NCBI Taxonomy" id="2743089"/>
    <lineage>
        <taxon>Archaea</taxon>
        <taxon>Methanobacteriati</taxon>
        <taxon>Methanobacteriota</taxon>
        <taxon>Stenosarchaea group</taxon>
        <taxon>Halobacteria</taxon>
        <taxon>Halobacteriales</taxon>
        <taxon>Haloferacaceae</taxon>
        <taxon>Halorarum</taxon>
    </lineage>
</organism>
<feature type="domain" description="IclR-ED" evidence="5">
    <location>
        <begin position="62"/>
        <end position="244"/>
    </location>
</feature>
<dbReference type="PANTHER" id="PTHR30136:SF35">
    <property type="entry name" value="HTH-TYPE TRANSCRIPTIONAL REGULATOR RV1719"/>
    <property type="match status" value="1"/>
</dbReference>
<dbReference type="CDD" id="cd00090">
    <property type="entry name" value="HTH_ARSR"/>
    <property type="match status" value="1"/>
</dbReference>
<dbReference type="KEGG" id="halu:HUG12_04610"/>
<evidence type="ECO:0000256" key="3">
    <source>
        <dbReference type="ARBA" id="ARBA00023163"/>
    </source>
</evidence>
<dbReference type="Pfam" id="PF09339">
    <property type="entry name" value="HTH_IclR"/>
    <property type="match status" value="1"/>
</dbReference>
<keyword evidence="1" id="KW-0805">Transcription regulation</keyword>
<dbReference type="GO" id="GO:0045892">
    <property type="term" value="P:negative regulation of DNA-templated transcription"/>
    <property type="evidence" value="ECO:0007669"/>
    <property type="project" value="TreeGrafter"/>
</dbReference>
<dbReference type="InterPro" id="IPR014757">
    <property type="entry name" value="Tscrpt_reg_IclR_C"/>
</dbReference>
<evidence type="ECO:0000313" key="6">
    <source>
        <dbReference type="EMBL" id="QLG61058.1"/>
    </source>
</evidence>
<evidence type="ECO:0000259" key="4">
    <source>
        <dbReference type="PROSITE" id="PS51077"/>
    </source>
</evidence>
<dbReference type="InterPro" id="IPR011991">
    <property type="entry name" value="ArsR-like_HTH"/>
</dbReference>
<dbReference type="RefSeq" id="WP_179267642.1">
    <property type="nucleotide sequence ID" value="NZ_CP058579.1"/>
</dbReference>
<evidence type="ECO:0000256" key="2">
    <source>
        <dbReference type="ARBA" id="ARBA00023125"/>
    </source>
</evidence>
<dbReference type="PANTHER" id="PTHR30136">
    <property type="entry name" value="HELIX-TURN-HELIX TRANSCRIPTIONAL REGULATOR, ICLR FAMILY"/>
    <property type="match status" value="1"/>
</dbReference>
<dbReference type="SUPFAM" id="SSF55781">
    <property type="entry name" value="GAF domain-like"/>
    <property type="match status" value="1"/>
</dbReference>
<protein>
    <submittedName>
        <fullName evidence="6">IclR family transcriptional regulator</fullName>
    </submittedName>
</protein>
<dbReference type="InterPro" id="IPR036388">
    <property type="entry name" value="WH-like_DNA-bd_sf"/>
</dbReference>
<keyword evidence="3" id="KW-0804">Transcription</keyword>
<keyword evidence="7" id="KW-1185">Reference proteome</keyword>
<name>A0A7D5Q9M1_9EURY</name>
<sequence>MVKTLEKTVEIIDGLDANGPCTPSALAARTGLPRSTVYHHLSTLAENGFVVNTDGTYRLALRFLSIGETVRRGMELFDIARTEIDELASRIDLPVGLYVSEYDQAVLLYDRGENPSVPATVHVGDHLPLHTTAAGKALLSIQAEREADGVGDEARRSYTDRTITDPSTLESSLSGIADRGYATACGERWNGRCSLAVALAYGDESDAAAIEIELSPEQFDDLDHGELASEVQRTASVIEIKSDYSP</sequence>
<dbReference type="InterPro" id="IPR005471">
    <property type="entry name" value="Tscrpt_reg_IclR_N"/>
</dbReference>
<accession>A0A7D5Q9M1</accession>
<dbReference type="Proteomes" id="UP000509626">
    <property type="component" value="Chromosome"/>
</dbReference>
<dbReference type="EMBL" id="CP058579">
    <property type="protein sequence ID" value="QLG61058.1"/>
    <property type="molecule type" value="Genomic_DNA"/>
</dbReference>
<feature type="domain" description="HTH iclR-type" evidence="4">
    <location>
        <begin position="2"/>
        <end position="61"/>
    </location>
</feature>
<dbReference type="Pfam" id="PF01614">
    <property type="entry name" value="IclR_C"/>
    <property type="match status" value="1"/>
</dbReference>
<dbReference type="OrthoDB" id="14763at2157"/>
<evidence type="ECO:0000259" key="5">
    <source>
        <dbReference type="PROSITE" id="PS51078"/>
    </source>
</evidence>
<dbReference type="InterPro" id="IPR050707">
    <property type="entry name" value="HTH_MetabolicPath_Reg"/>
</dbReference>
<dbReference type="PROSITE" id="PS51078">
    <property type="entry name" value="ICLR_ED"/>
    <property type="match status" value="1"/>
</dbReference>